<proteinExistence type="predicted"/>
<sequence>MANLNVRLPIPHGELVLKNPIMSAAGTFGYAAEYEKAVNLKHLGAIVPNSMAITDGQPSTAKRFYQSEHGFISSFGANNLPYQTFLDEILPRLPYEETPVFLDLKAYDLDELTGFVSILSEVKELAGLEINLNCPYGNPSVPSYWKTRESLEEMVRKVKAAAGDKILWFKAPTAEYPPDEIVSIVQENGGDAFVSFNAIGGYAIDIHTRKFRCGNWGGGGYSGPGIKPYALMCAHNSSKHAKIPVIGGGGIVCAADVLEYIMAGAHAVQIGSANLMRPDFMERLLEELEALMDQMNIKSLDEIRGCAKYS</sequence>
<dbReference type="InterPro" id="IPR005720">
    <property type="entry name" value="Dihydroorotate_DH_cat"/>
</dbReference>
<dbReference type="RefSeq" id="WP_125129730.1">
    <property type="nucleotide sequence ID" value="NZ_RHJS01000002.1"/>
</dbReference>
<evidence type="ECO:0000256" key="8">
    <source>
        <dbReference type="ARBA" id="ARBA00022975"/>
    </source>
</evidence>
<gene>
    <name evidence="14" type="ORF">EBB54_27335</name>
</gene>
<name>A0A3R8LJF3_9FIRM</name>
<dbReference type="Proteomes" id="UP000274920">
    <property type="component" value="Unassembled WGS sequence"/>
</dbReference>
<dbReference type="PANTHER" id="PTHR48109:SF1">
    <property type="entry name" value="DIHYDROOROTATE DEHYDROGENASE (FUMARATE)"/>
    <property type="match status" value="1"/>
</dbReference>
<evidence type="ECO:0000313" key="14">
    <source>
        <dbReference type="EMBL" id="RRK34638.1"/>
    </source>
</evidence>
<dbReference type="PANTHER" id="PTHR48109">
    <property type="entry name" value="DIHYDROOROTATE DEHYDROGENASE (QUINONE), MITOCHONDRIAL-RELATED"/>
    <property type="match status" value="1"/>
</dbReference>
<evidence type="ECO:0000256" key="3">
    <source>
        <dbReference type="ARBA" id="ARBA00004715"/>
    </source>
</evidence>
<evidence type="ECO:0000256" key="2">
    <source>
        <dbReference type="ARBA" id="ARBA00003616"/>
    </source>
</evidence>
<dbReference type="InterPro" id="IPR013785">
    <property type="entry name" value="Aldolase_TIM"/>
</dbReference>
<dbReference type="EMBL" id="RHJS01000002">
    <property type="protein sequence ID" value="RRK34638.1"/>
    <property type="molecule type" value="Genomic_DNA"/>
</dbReference>
<dbReference type="AlphaFoldDB" id="A0A3R8LJF3"/>
<comment type="pathway">
    <text evidence="3">Pyrimidine metabolism; UMP biosynthesis via de novo pathway; orotate from (S)-dihydroorotate (NAD(+) route): step 1/1.</text>
</comment>
<evidence type="ECO:0000256" key="4">
    <source>
        <dbReference type="ARBA" id="ARBA00012061"/>
    </source>
</evidence>
<evidence type="ECO:0000256" key="12">
    <source>
        <dbReference type="ARBA" id="ARBA00048996"/>
    </source>
</evidence>
<comment type="cofactor">
    <cofactor evidence="1">
        <name>FMN</name>
        <dbReference type="ChEBI" id="CHEBI:58210"/>
    </cofactor>
</comment>
<dbReference type="UniPathway" id="UPA00070"/>
<evidence type="ECO:0000256" key="7">
    <source>
        <dbReference type="ARBA" id="ARBA00022643"/>
    </source>
</evidence>
<dbReference type="GO" id="GO:0006207">
    <property type="term" value="P:'de novo' pyrimidine nucleobase biosynthetic process"/>
    <property type="evidence" value="ECO:0007669"/>
    <property type="project" value="TreeGrafter"/>
</dbReference>
<dbReference type="GO" id="GO:0004589">
    <property type="term" value="F:dihydroorotate dehydrogenase (NAD+) activity"/>
    <property type="evidence" value="ECO:0007669"/>
    <property type="project" value="UniProtKB-EC"/>
</dbReference>
<evidence type="ECO:0000256" key="10">
    <source>
        <dbReference type="ARBA" id="ARBA00029718"/>
    </source>
</evidence>
<evidence type="ECO:0000256" key="11">
    <source>
        <dbReference type="ARBA" id="ARBA00032046"/>
    </source>
</evidence>
<protein>
    <recommendedName>
        <fullName evidence="5">Dihydroorotate dehydrogenase B (NAD(+)), catalytic subunit</fullName>
        <ecNumber evidence="4">1.3.1.14</ecNumber>
    </recommendedName>
    <alternativeName>
        <fullName evidence="10">Dihydroorotate oxidase B</fullName>
    </alternativeName>
    <alternativeName>
        <fullName evidence="11">Orotate reductase (NADH)</fullName>
    </alternativeName>
</protein>
<dbReference type="InterPro" id="IPR023359">
    <property type="entry name" value="Dihydro_DH_chainA_dom2"/>
</dbReference>
<dbReference type="InterPro" id="IPR050074">
    <property type="entry name" value="DHO_dehydrogenase"/>
</dbReference>
<dbReference type="InterPro" id="IPR012135">
    <property type="entry name" value="Dihydroorotate_DH_1_2"/>
</dbReference>
<evidence type="ECO:0000256" key="5">
    <source>
        <dbReference type="ARBA" id="ARBA00018101"/>
    </source>
</evidence>
<evidence type="ECO:0000259" key="13">
    <source>
        <dbReference type="Pfam" id="PF01180"/>
    </source>
</evidence>
<keyword evidence="8" id="KW-0665">Pyrimidine biosynthesis</keyword>
<dbReference type="Gene3D" id="3.20.20.70">
    <property type="entry name" value="Aldolase class I"/>
    <property type="match status" value="1"/>
</dbReference>
<comment type="caution">
    <text evidence="14">The sequence shown here is derived from an EMBL/GenBank/DDBJ whole genome shotgun (WGS) entry which is preliminary data.</text>
</comment>
<evidence type="ECO:0000256" key="6">
    <source>
        <dbReference type="ARBA" id="ARBA00022630"/>
    </source>
</evidence>
<dbReference type="Pfam" id="PF01180">
    <property type="entry name" value="DHO_dh"/>
    <property type="match status" value="1"/>
</dbReference>
<comment type="catalytic activity">
    <reaction evidence="12">
        <text>(S)-dihydroorotate + NAD(+) = orotate + NADH + H(+)</text>
        <dbReference type="Rhea" id="RHEA:13513"/>
        <dbReference type="ChEBI" id="CHEBI:15378"/>
        <dbReference type="ChEBI" id="CHEBI:30839"/>
        <dbReference type="ChEBI" id="CHEBI:30864"/>
        <dbReference type="ChEBI" id="CHEBI:57540"/>
        <dbReference type="ChEBI" id="CHEBI:57945"/>
        <dbReference type="EC" id="1.3.1.14"/>
    </reaction>
</comment>
<accession>A0A3R8LJF3</accession>
<feature type="domain" description="Dihydroorotate dehydrogenase catalytic" evidence="13">
    <location>
        <begin position="16"/>
        <end position="292"/>
    </location>
</feature>
<dbReference type="EC" id="1.3.1.14" evidence="4"/>
<dbReference type="SUPFAM" id="SSF51395">
    <property type="entry name" value="FMN-linked oxidoreductases"/>
    <property type="match status" value="1"/>
</dbReference>
<keyword evidence="6" id="KW-0285">Flavoprotein</keyword>
<evidence type="ECO:0000313" key="15">
    <source>
        <dbReference type="Proteomes" id="UP000274920"/>
    </source>
</evidence>
<comment type="function">
    <text evidence="2">Catalyzes the conversion of dihydroorotate to orotate with NAD(+) as electron acceptor.</text>
</comment>
<evidence type="ECO:0000256" key="1">
    <source>
        <dbReference type="ARBA" id="ARBA00001917"/>
    </source>
</evidence>
<keyword evidence="9" id="KW-0560">Oxidoreductase</keyword>
<evidence type="ECO:0000256" key="9">
    <source>
        <dbReference type="ARBA" id="ARBA00023002"/>
    </source>
</evidence>
<dbReference type="Gene3D" id="2.30.26.10">
    <property type="entry name" value="Dihydroorotate Dehydrogenase A, chain A, domain 2"/>
    <property type="match status" value="1"/>
</dbReference>
<organism evidence="14 15">
    <name type="scientific">Schaedlerella arabinosiphila</name>
    <dbReference type="NCBI Taxonomy" id="2044587"/>
    <lineage>
        <taxon>Bacteria</taxon>
        <taxon>Bacillati</taxon>
        <taxon>Bacillota</taxon>
        <taxon>Clostridia</taxon>
        <taxon>Lachnospirales</taxon>
        <taxon>Lachnospiraceae</taxon>
        <taxon>Schaedlerella</taxon>
    </lineage>
</organism>
<dbReference type="PIRSF" id="PIRSF000164">
    <property type="entry name" value="DHO_oxidase"/>
    <property type="match status" value="1"/>
</dbReference>
<dbReference type="GO" id="GO:0044205">
    <property type="term" value="P:'de novo' UMP biosynthetic process"/>
    <property type="evidence" value="ECO:0007669"/>
    <property type="project" value="UniProtKB-UniPathway"/>
</dbReference>
<reference evidence="14" key="1">
    <citation type="submission" date="2018-10" db="EMBL/GenBank/DDBJ databases">
        <title>Schaedlerella arabinophila gen. nov. sp. nov., isolated from the mouse intestinal tract and comparative analysis with the genome of the closely related altered Schaedler flora strain ASF502.</title>
        <authorList>
            <person name="Miyake S."/>
            <person name="Soh M."/>
            <person name="Seedorf H."/>
        </authorList>
    </citation>
    <scope>NUCLEOTIDE SEQUENCE [LARGE SCALE GENOMIC DNA]</scope>
    <source>
        <strain evidence="14">DSM 106076</strain>
    </source>
</reference>
<keyword evidence="7" id="KW-0288">FMN</keyword>
<keyword evidence="15" id="KW-1185">Reference proteome</keyword>
<dbReference type="GO" id="GO:0005737">
    <property type="term" value="C:cytoplasm"/>
    <property type="evidence" value="ECO:0007669"/>
    <property type="project" value="InterPro"/>
</dbReference>